<protein>
    <submittedName>
        <fullName evidence="1">Uncharacterized protein</fullName>
    </submittedName>
</protein>
<keyword evidence="2" id="KW-1185">Reference proteome</keyword>
<proteinExistence type="predicted"/>
<gene>
    <name evidence="1" type="ORF">RSOLAG1IB_06147</name>
</gene>
<organism evidence="1 2">
    <name type="scientific">Thanatephorus cucumeris (strain AG1-IB / isolate 7/3/14)</name>
    <name type="common">Lettuce bottom rot fungus</name>
    <name type="synonym">Rhizoctonia solani</name>
    <dbReference type="NCBI Taxonomy" id="1108050"/>
    <lineage>
        <taxon>Eukaryota</taxon>
        <taxon>Fungi</taxon>
        <taxon>Dikarya</taxon>
        <taxon>Basidiomycota</taxon>
        <taxon>Agaricomycotina</taxon>
        <taxon>Agaricomycetes</taxon>
        <taxon>Cantharellales</taxon>
        <taxon>Ceratobasidiaceae</taxon>
        <taxon>Rhizoctonia</taxon>
        <taxon>Rhizoctonia solani AG-1</taxon>
    </lineage>
</organism>
<sequence>MPTSQPLQVLYDFGIFLNQPPDLFANPCSQVLALVIAIALSFHRPAATSWAPLCLSDARELCACICTDTVPRARTSVWQVVAWRLRVATRPRCAHARILMLGFLFPYSVSTFFRTFRKLQVSLTPLLYCIDLFLATRVKCFL</sequence>
<evidence type="ECO:0000313" key="2">
    <source>
        <dbReference type="Proteomes" id="UP000059188"/>
    </source>
</evidence>
<dbReference type="AlphaFoldDB" id="A0A0B7F8H1"/>
<dbReference type="EMBL" id="LN679111">
    <property type="protein sequence ID" value="CEL53184.1"/>
    <property type="molecule type" value="Genomic_DNA"/>
</dbReference>
<accession>A0A0B7F8H1</accession>
<reference evidence="1 2" key="1">
    <citation type="submission" date="2014-11" db="EMBL/GenBank/DDBJ databases">
        <authorList>
            <person name="Wibberg Daniel"/>
        </authorList>
    </citation>
    <scope>NUCLEOTIDE SEQUENCE [LARGE SCALE GENOMIC DNA]</scope>
    <source>
        <strain evidence="1">Rhizoctonia solani AG1-IB 7/3/14</strain>
    </source>
</reference>
<evidence type="ECO:0000313" key="1">
    <source>
        <dbReference type="EMBL" id="CEL53184.1"/>
    </source>
</evidence>
<dbReference type="Proteomes" id="UP000059188">
    <property type="component" value="Unassembled WGS sequence"/>
</dbReference>
<name>A0A0B7F8H1_THACB</name>